<protein>
    <submittedName>
        <fullName evidence="2">Uncharacterized protein</fullName>
    </submittedName>
</protein>
<feature type="signal peptide" evidence="1">
    <location>
        <begin position="1"/>
        <end position="17"/>
    </location>
</feature>
<sequence length="288" mass="33485">MLKFILLFSIIISATIAQEFDATYSLNNTFNCYAEYLKRHGVLDETFEVTPFDGEEFLCEMVLVLTVDRLYGELYKEFSENPNFNESAKCIVENLRESKWSNLDLKEQVYQTSDLLTPLEKQQKIKEIKRLQEKISSNAILTCLSEKEFGETFDSIINNSTSLEEDDLVGDYCARKYGIEQGIIDTNEYKINLNPNNIVTTYIQCDVVNKKHFDDAESELRNHLAKDTDATPERIDCYMSKYHENHYFDKTLAIALLGELKLTDEQKERERKKFVSTMVNITRIISEC</sequence>
<reference evidence="2" key="1">
    <citation type="submission" date="2021-03" db="EMBL/GenBank/DDBJ databases">
        <title>Chromosome level genome of the anhydrobiotic midge Polypedilum vanderplanki.</title>
        <authorList>
            <person name="Yoshida Y."/>
            <person name="Kikawada T."/>
            <person name="Gusev O."/>
        </authorList>
    </citation>
    <scope>NUCLEOTIDE SEQUENCE</scope>
    <source>
        <strain evidence="2">NIAS01</strain>
        <tissue evidence="2">Whole body or cell culture</tissue>
    </source>
</reference>
<gene>
    <name evidence="2" type="ORF">PVAND_005675</name>
</gene>
<evidence type="ECO:0000313" key="2">
    <source>
        <dbReference type="EMBL" id="KAG5675801.1"/>
    </source>
</evidence>
<keyword evidence="1" id="KW-0732">Signal</keyword>
<organism evidence="2 3">
    <name type="scientific">Polypedilum vanderplanki</name>
    <name type="common">Sleeping chironomid midge</name>
    <dbReference type="NCBI Taxonomy" id="319348"/>
    <lineage>
        <taxon>Eukaryota</taxon>
        <taxon>Metazoa</taxon>
        <taxon>Ecdysozoa</taxon>
        <taxon>Arthropoda</taxon>
        <taxon>Hexapoda</taxon>
        <taxon>Insecta</taxon>
        <taxon>Pterygota</taxon>
        <taxon>Neoptera</taxon>
        <taxon>Endopterygota</taxon>
        <taxon>Diptera</taxon>
        <taxon>Nematocera</taxon>
        <taxon>Chironomoidea</taxon>
        <taxon>Chironomidae</taxon>
        <taxon>Chironominae</taxon>
        <taxon>Polypedilum</taxon>
        <taxon>Polypedilum</taxon>
    </lineage>
</organism>
<dbReference type="AlphaFoldDB" id="A0A9J6C0R7"/>
<accession>A0A9J6C0R7</accession>
<name>A0A9J6C0R7_POLVA</name>
<dbReference type="EMBL" id="JADBJN010000002">
    <property type="protein sequence ID" value="KAG5675801.1"/>
    <property type="molecule type" value="Genomic_DNA"/>
</dbReference>
<keyword evidence="3" id="KW-1185">Reference proteome</keyword>
<feature type="chain" id="PRO_5039901368" evidence="1">
    <location>
        <begin position="18"/>
        <end position="288"/>
    </location>
</feature>
<comment type="caution">
    <text evidence="2">The sequence shown here is derived from an EMBL/GenBank/DDBJ whole genome shotgun (WGS) entry which is preliminary data.</text>
</comment>
<evidence type="ECO:0000256" key="1">
    <source>
        <dbReference type="SAM" id="SignalP"/>
    </source>
</evidence>
<proteinExistence type="predicted"/>
<evidence type="ECO:0000313" key="3">
    <source>
        <dbReference type="Proteomes" id="UP001107558"/>
    </source>
</evidence>
<dbReference type="OrthoDB" id="10312683at2759"/>
<dbReference type="Proteomes" id="UP001107558">
    <property type="component" value="Chromosome 2"/>
</dbReference>